<accession>A0A4R1RH87</accession>
<protein>
    <submittedName>
        <fullName evidence="1">Uncharacterized protein</fullName>
    </submittedName>
</protein>
<evidence type="ECO:0000313" key="1">
    <source>
        <dbReference type="EMBL" id="TCL65404.1"/>
    </source>
</evidence>
<dbReference type="Proteomes" id="UP000295455">
    <property type="component" value="Unassembled WGS sequence"/>
</dbReference>
<gene>
    <name evidence="1" type="ORF">EV196_10559</name>
</gene>
<dbReference type="EMBL" id="SLUP01000005">
    <property type="protein sequence ID" value="TCL65404.1"/>
    <property type="molecule type" value="Genomic_DNA"/>
</dbReference>
<sequence>MKKIIKALDVFFNNRTVKYLVVYSIVDGTDDEN</sequence>
<name>A0A4R1RH87_9FLAO</name>
<dbReference type="AlphaFoldDB" id="A0A4R1RH87"/>
<evidence type="ECO:0000313" key="2">
    <source>
        <dbReference type="Proteomes" id="UP000295455"/>
    </source>
</evidence>
<reference evidence="1 2" key="1">
    <citation type="submission" date="2019-03" db="EMBL/GenBank/DDBJ databases">
        <title>Genomic Encyclopedia of Type Strains, Phase IV (KMG-IV): sequencing the most valuable type-strain genomes for metagenomic binning, comparative biology and taxonomic classification.</title>
        <authorList>
            <person name="Goeker M."/>
        </authorList>
    </citation>
    <scope>NUCLEOTIDE SEQUENCE [LARGE SCALE GENOMIC DNA]</scope>
    <source>
        <strain evidence="1 2">DSM 18792</strain>
    </source>
</reference>
<proteinExistence type="predicted"/>
<keyword evidence="2" id="KW-1185">Reference proteome</keyword>
<comment type="caution">
    <text evidence="1">The sequence shown here is derived from an EMBL/GenBank/DDBJ whole genome shotgun (WGS) entry which is preliminary data.</text>
</comment>
<organism evidence="1 2">
    <name type="scientific">Mariniflexile fucanivorans</name>
    <dbReference type="NCBI Taxonomy" id="264023"/>
    <lineage>
        <taxon>Bacteria</taxon>
        <taxon>Pseudomonadati</taxon>
        <taxon>Bacteroidota</taxon>
        <taxon>Flavobacteriia</taxon>
        <taxon>Flavobacteriales</taxon>
        <taxon>Flavobacteriaceae</taxon>
        <taxon>Mariniflexile</taxon>
    </lineage>
</organism>